<dbReference type="RefSeq" id="WP_003297497.1">
    <property type="nucleotide sequence ID" value="NZ_KK020676.1"/>
</dbReference>
<proteinExistence type="predicted"/>
<dbReference type="Proteomes" id="UP000026923">
    <property type="component" value="Unassembled WGS sequence"/>
</dbReference>
<gene>
    <name evidence="1" type="ORF">B597_019525</name>
</gene>
<dbReference type="AlphaFoldDB" id="A0A061JLV0"/>
<sequence length="162" mass="18243">MITDLEIALLLAEAKVITNPRAKSKEQRKSVQAGYSVVSAAGSSRFEIYTRQNLIDPENYSCGLIYKHPSGSDITLARYNGSNHEHRNPLEGGELIRFKCHIHRATQRYIELGDKAEKYAETTDRYTDLEGAVRCLLVDWNITGFHTVHPEQTDNGAQLPLL</sequence>
<dbReference type="OrthoDB" id="1492420at2"/>
<protein>
    <submittedName>
        <fullName evidence="1">Uncharacterized protein</fullName>
    </submittedName>
</protein>
<accession>A0A061JLV0</accession>
<reference evidence="1 2" key="1">
    <citation type="journal article" date="2013" name="Genome Announc.">
        <title>Draft Genome of the Nitrogen-Fixing Bacterium Pseudomonas stutzeri Strain KOS6 Isolated from Industrial Hydrocarbon Sludge.</title>
        <authorList>
            <person name="Grigoryeva T.V."/>
            <person name="Laikov A.V."/>
            <person name="Naumova R.P."/>
            <person name="Manolov A.I."/>
            <person name="Larin A.K."/>
            <person name="Karpova I.Y."/>
            <person name="Semashko T.A."/>
            <person name="Alexeev D.G."/>
            <person name="Kostryukova E.S."/>
            <person name="Muller R."/>
            <person name="Govorun V.M."/>
        </authorList>
    </citation>
    <scope>NUCLEOTIDE SEQUENCE [LARGE SCALE GENOMIC DNA]</scope>
    <source>
        <strain evidence="1 2">KOS6</strain>
    </source>
</reference>
<dbReference type="HOGENOM" id="CLU_136590_0_0_6"/>
<dbReference type="EMBL" id="AMCZ02000035">
    <property type="protein sequence ID" value="EWC39583.1"/>
    <property type="molecule type" value="Genomic_DNA"/>
</dbReference>
<name>A0A061JLV0_STUST</name>
<evidence type="ECO:0000313" key="1">
    <source>
        <dbReference type="EMBL" id="EWC39583.1"/>
    </source>
</evidence>
<comment type="caution">
    <text evidence="1">The sequence shown here is derived from an EMBL/GenBank/DDBJ whole genome shotgun (WGS) entry which is preliminary data.</text>
</comment>
<organism evidence="1 2">
    <name type="scientific">Stutzerimonas stutzeri KOS6</name>
    <dbReference type="NCBI Taxonomy" id="1218352"/>
    <lineage>
        <taxon>Bacteria</taxon>
        <taxon>Pseudomonadati</taxon>
        <taxon>Pseudomonadota</taxon>
        <taxon>Gammaproteobacteria</taxon>
        <taxon>Pseudomonadales</taxon>
        <taxon>Pseudomonadaceae</taxon>
        <taxon>Stutzerimonas</taxon>
    </lineage>
</organism>
<evidence type="ECO:0000313" key="2">
    <source>
        <dbReference type="Proteomes" id="UP000026923"/>
    </source>
</evidence>